<name>A0ABT4AJM0_9BACT</name>
<feature type="transmembrane region" description="Helical" evidence="1">
    <location>
        <begin position="89"/>
        <end position="108"/>
    </location>
</feature>
<evidence type="ECO:0000256" key="1">
    <source>
        <dbReference type="SAM" id="Phobius"/>
    </source>
</evidence>
<proteinExistence type="predicted"/>
<protein>
    <recommendedName>
        <fullName evidence="4">Cell wall polymerase</fullName>
    </recommendedName>
</protein>
<feature type="transmembrane region" description="Helical" evidence="1">
    <location>
        <begin position="63"/>
        <end position="83"/>
    </location>
</feature>
<dbReference type="Proteomes" id="UP001207654">
    <property type="component" value="Unassembled WGS sequence"/>
</dbReference>
<sequence>MLLAPRTWLLLAPLPAIALGAAVANTLSVPARVFAPNLLAVLVGGAIALTLPRAGAGPRARVLQWLPGLAFLALLATLLSPGSEHVHRWISFGPVRLHASAAFLPWILGGLMSSSARARAFGLALALGAQLIHLAQPDAAQATALALGLLPLLANGTLVRRGTGLALAGVFLLLAAASWTRADPLLAVDHVERVLVLASSRGALWILAAGVAGGLLFLPLLLALGRPSTAPAGWGLGFTLYFATTLGVTFLGNFPVPVMGAGAGPVLGWYAMVAMLFAGLPTPDSLKTSGDPAPRRQSLPT</sequence>
<feature type="transmembrane region" description="Helical" evidence="1">
    <location>
        <begin position="232"/>
        <end position="252"/>
    </location>
</feature>
<keyword evidence="1" id="KW-1133">Transmembrane helix</keyword>
<keyword evidence="3" id="KW-1185">Reference proteome</keyword>
<feature type="transmembrane region" description="Helical" evidence="1">
    <location>
        <begin position="258"/>
        <end position="280"/>
    </location>
</feature>
<evidence type="ECO:0000313" key="2">
    <source>
        <dbReference type="EMBL" id="MCY1081069.1"/>
    </source>
</evidence>
<keyword evidence="1" id="KW-0812">Transmembrane</keyword>
<feature type="transmembrane region" description="Helical" evidence="1">
    <location>
        <begin position="202"/>
        <end position="225"/>
    </location>
</feature>
<organism evidence="2 3">
    <name type="scientific">Archangium lansingense</name>
    <dbReference type="NCBI Taxonomy" id="2995310"/>
    <lineage>
        <taxon>Bacteria</taxon>
        <taxon>Pseudomonadati</taxon>
        <taxon>Myxococcota</taxon>
        <taxon>Myxococcia</taxon>
        <taxon>Myxococcales</taxon>
        <taxon>Cystobacterineae</taxon>
        <taxon>Archangiaceae</taxon>
        <taxon>Archangium</taxon>
    </lineage>
</organism>
<dbReference type="EMBL" id="JAPNKA010000001">
    <property type="protein sequence ID" value="MCY1081069.1"/>
    <property type="molecule type" value="Genomic_DNA"/>
</dbReference>
<reference evidence="2 3" key="1">
    <citation type="submission" date="2022-11" db="EMBL/GenBank/DDBJ databases">
        <title>Minimal conservation of predation-associated metabolite biosynthetic gene clusters underscores biosynthetic potential of Myxococcota including descriptions for ten novel species: Archangium lansinium sp. nov., Myxococcus landrumus sp. nov., Nannocystis bai.</title>
        <authorList>
            <person name="Ahearne A."/>
            <person name="Stevens C."/>
            <person name="Phillips K."/>
        </authorList>
    </citation>
    <scope>NUCLEOTIDE SEQUENCE [LARGE SCALE GENOMIC DNA]</scope>
    <source>
        <strain evidence="2 3">MIWBW</strain>
    </source>
</reference>
<comment type="caution">
    <text evidence="2">The sequence shown here is derived from an EMBL/GenBank/DDBJ whole genome shotgun (WGS) entry which is preliminary data.</text>
</comment>
<feature type="transmembrane region" description="Helical" evidence="1">
    <location>
        <begin position="34"/>
        <end position="51"/>
    </location>
</feature>
<dbReference type="RefSeq" id="WP_267539684.1">
    <property type="nucleotide sequence ID" value="NZ_JAPNKA010000001.1"/>
</dbReference>
<evidence type="ECO:0008006" key="4">
    <source>
        <dbReference type="Google" id="ProtNLM"/>
    </source>
</evidence>
<evidence type="ECO:0000313" key="3">
    <source>
        <dbReference type="Proteomes" id="UP001207654"/>
    </source>
</evidence>
<accession>A0ABT4AJM0</accession>
<feature type="transmembrane region" description="Helical" evidence="1">
    <location>
        <begin position="165"/>
        <end position="182"/>
    </location>
</feature>
<gene>
    <name evidence="2" type="ORF">OV287_42135</name>
</gene>
<keyword evidence="1" id="KW-0472">Membrane</keyword>